<reference evidence="2 3" key="1">
    <citation type="submission" date="2019-08" db="EMBL/GenBank/DDBJ databases">
        <title>In-depth cultivation of the pig gut microbiome towards novel bacterial diversity and tailored functional studies.</title>
        <authorList>
            <person name="Wylensek D."/>
            <person name="Hitch T.C.A."/>
            <person name="Clavel T."/>
        </authorList>
    </citation>
    <scope>NUCLEOTIDE SEQUENCE [LARGE SCALE GENOMIC DNA]</scope>
    <source>
        <strain evidence="2 3">Oil+RF-744-GAM-WT-6</strain>
    </source>
</reference>
<comment type="caution">
    <text evidence="2">The sequence shown here is derived from an EMBL/GenBank/DDBJ whole genome shotgun (WGS) entry which is preliminary data.</text>
</comment>
<accession>A0A7X2NTR2</accession>
<dbReference type="InterPro" id="IPR016181">
    <property type="entry name" value="Acyl_CoA_acyltransferase"/>
</dbReference>
<evidence type="ECO:0000313" key="2">
    <source>
        <dbReference type="EMBL" id="MSS59295.1"/>
    </source>
</evidence>
<dbReference type="EMBL" id="VUMN01000027">
    <property type="protein sequence ID" value="MSS59295.1"/>
    <property type="molecule type" value="Genomic_DNA"/>
</dbReference>
<sequence length="153" mass="18094">MLELYKPHIEDLWFKEKMMSDEQTMAYNHACGGTIPFPKEYWADWHDRWIINHNNKRFYRYIKDNGTFIGEAAYHFDEERQIYIADVIIYAPYRGKGYGRNGLLLLCETAKDNGIMELYDDIAIDNSSVALFLKCGFVEVLRTTEYVLVKKEL</sequence>
<dbReference type="AlphaFoldDB" id="A0A7X2NTR2"/>
<protein>
    <submittedName>
        <fullName evidence="2">GNAT family N-acetyltransferase</fullName>
    </submittedName>
</protein>
<gene>
    <name evidence="2" type="ORF">FYJ51_10365</name>
</gene>
<dbReference type="SUPFAM" id="SSF55729">
    <property type="entry name" value="Acyl-CoA N-acyltransferases (Nat)"/>
    <property type="match status" value="1"/>
</dbReference>
<keyword evidence="3" id="KW-1185">Reference proteome</keyword>
<name>A0A7X2NTR2_9FIRM</name>
<dbReference type="Gene3D" id="3.40.630.30">
    <property type="match status" value="1"/>
</dbReference>
<dbReference type="GO" id="GO:0016747">
    <property type="term" value="F:acyltransferase activity, transferring groups other than amino-acyl groups"/>
    <property type="evidence" value="ECO:0007669"/>
    <property type="project" value="InterPro"/>
</dbReference>
<dbReference type="InterPro" id="IPR000182">
    <property type="entry name" value="GNAT_dom"/>
</dbReference>
<dbReference type="Pfam" id="PF00583">
    <property type="entry name" value="Acetyltransf_1"/>
    <property type="match status" value="1"/>
</dbReference>
<proteinExistence type="predicted"/>
<dbReference type="PROSITE" id="PS51186">
    <property type="entry name" value="GNAT"/>
    <property type="match status" value="1"/>
</dbReference>
<evidence type="ECO:0000313" key="3">
    <source>
        <dbReference type="Proteomes" id="UP000461880"/>
    </source>
</evidence>
<feature type="domain" description="N-acetyltransferase" evidence="1">
    <location>
        <begin position="1"/>
        <end position="153"/>
    </location>
</feature>
<organism evidence="2 3">
    <name type="scientific">Stecheria intestinalis</name>
    <dbReference type="NCBI Taxonomy" id="2606630"/>
    <lineage>
        <taxon>Bacteria</taxon>
        <taxon>Bacillati</taxon>
        <taxon>Bacillota</taxon>
        <taxon>Erysipelotrichia</taxon>
        <taxon>Erysipelotrichales</taxon>
        <taxon>Erysipelotrichaceae</taxon>
        <taxon>Stecheria</taxon>
    </lineage>
</organism>
<keyword evidence="2" id="KW-0808">Transferase</keyword>
<evidence type="ECO:0000259" key="1">
    <source>
        <dbReference type="PROSITE" id="PS51186"/>
    </source>
</evidence>
<dbReference type="Proteomes" id="UP000461880">
    <property type="component" value="Unassembled WGS sequence"/>
</dbReference>
<dbReference type="CDD" id="cd04301">
    <property type="entry name" value="NAT_SF"/>
    <property type="match status" value="1"/>
</dbReference>
<dbReference type="RefSeq" id="WP_105302820.1">
    <property type="nucleotide sequence ID" value="NZ_VUMN01000027.1"/>
</dbReference>